<dbReference type="CDD" id="cd06238">
    <property type="entry name" value="M14-like"/>
    <property type="match status" value="1"/>
</dbReference>
<dbReference type="GO" id="GO:0005615">
    <property type="term" value="C:extracellular space"/>
    <property type="evidence" value="ECO:0007669"/>
    <property type="project" value="TreeGrafter"/>
</dbReference>
<evidence type="ECO:0000256" key="1">
    <source>
        <dbReference type="ARBA" id="ARBA00001947"/>
    </source>
</evidence>
<dbReference type="GO" id="GO:0004181">
    <property type="term" value="F:metallocarboxypeptidase activity"/>
    <property type="evidence" value="ECO:0007669"/>
    <property type="project" value="InterPro"/>
</dbReference>
<dbReference type="Gene3D" id="3.40.630.10">
    <property type="entry name" value="Zn peptidases"/>
    <property type="match status" value="1"/>
</dbReference>
<dbReference type="Pfam" id="PF00246">
    <property type="entry name" value="Peptidase_M14"/>
    <property type="match status" value="1"/>
</dbReference>
<dbReference type="SUPFAM" id="SSF53187">
    <property type="entry name" value="Zn-dependent exopeptidases"/>
    <property type="match status" value="1"/>
</dbReference>
<sequence length="851" mass="95147">MPKEIAAKPYLSYIQPKAMRRIITTFCILFTTLCQASAQTAPSPATFLQYPLGSHFTPHFKVVEYFKEVARNVNTVKLETYGQTYEGRPLIMAIVASPENLARLEEVRQQNLGLVAGANPANQPVIVWLSYNVHGNEAVSTEAAMKTLYALISERTDLLKNTIVIIDPCLNPDGRERYVNFYNAIHSKVPDATPYAREHYEPWPGGRSNHYYFDLNRDWAWQTQTESRQRVLQYNRWMPQVHVDFHEQGVDAPYYFAPAAEPLHDAVTAWQREFQVQIGKHNATYFDAKGWLYFTKEQFDLFYPSYGDTYPTYNGSIGMTYEQGGSGRAGLAIATRQGDTLTLLDRIEHHYTTGLATVEVSAANAAKLVNEFAGYFAAARSKPSGDYKTYVIKAAGNQEKLLSLAETLRKNELIVGFATGNSSSNGFNYFTSKTENFNIEKGDLVISAFQPRSNMVRVLFEPVSRLTDSVTYDITAWALPYAYGLPAYALKQRTEPATSPAPEKAAVADAGTDNAYAYLAPWNSTKDLKFLVALLNRNIKVRYSEKPFTIADKTYPAGTLVITKAGNAGLDVIPALAAKMEISLIKVPTGFVDKGADFGSDKIRFIRKPKVAVMAGDGVSSLGMGEIWHFFEQQIGYPVTVLNTASLYGVNWKELDVLILPDGHYAALNDKVMSERLKDWVSGGGKLIAVEDAVSQLAQGEWGFKLKKEEEDKDKKDGNKKDPYVPLRSYGNRERESVTQFIPGAIYKVHMDNTHPLAFGYPEYYYTLKQSDKLVEFIESDGWNVGVLKKDDYITGFVGAQTKLKLKDGLLFGVKEMGSGELVLLTDNPLFRSFWENGKLLFGNAVFMVGQ</sequence>
<gene>
    <name evidence="9" type="ORF">SAMN04488055_0449</name>
</gene>
<name>A0A1N6D8C8_9BACT</name>
<reference evidence="9 10" key="1">
    <citation type="submission" date="2016-11" db="EMBL/GenBank/DDBJ databases">
        <authorList>
            <person name="Jaros S."/>
            <person name="Januszkiewicz K."/>
            <person name="Wedrychowicz H."/>
        </authorList>
    </citation>
    <scope>NUCLEOTIDE SEQUENCE [LARGE SCALE GENOMIC DNA]</scope>
    <source>
        <strain evidence="9 10">DSM 24787</strain>
    </source>
</reference>
<evidence type="ECO:0000256" key="6">
    <source>
        <dbReference type="ARBA" id="ARBA00023049"/>
    </source>
</evidence>
<evidence type="ECO:0000256" key="4">
    <source>
        <dbReference type="ARBA" id="ARBA00022801"/>
    </source>
</evidence>
<keyword evidence="6" id="KW-0482">Metalloprotease</keyword>
<accession>A0A1N6D8C8</accession>
<dbReference type="AlphaFoldDB" id="A0A1N6D8C8"/>
<comment type="similarity">
    <text evidence="2 7">Belongs to the peptidase M14 family.</text>
</comment>
<keyword evidence="10" id="KW-1185">Reference proteome</keyword>
<dbReference type="EMBL" id="FSRA01000001">
    <property type="protein sequence ID" value="SIN67050.1"/>
    <property type="molecule type" value="Genomic_DNA"/>
</dbReference>
<evidence type="ECO:0000259" key="8">
    <source>
        <dbReference type="PROSITE" id="PS52035"/>
    </source>
</evidence>
<evidence type="ECO:0000313" key="9">
    <source>
        <dbReference type="EMBL" id="SIN67050.1"/>
    </source>
</evidence>
<dbReference type="Proteomes" id="UP000185003">
    <property type="component" value="Unassembled WGS sequence"/>
</dbReference>
<dbReference type="InterPro" id="IPR029062">
    <property type="entry name" value="Class_I_gatase-like"/>
</dbReference>
<comment type="caution">
    <text evidence="7">Lacks conserved residue(s) required for the propagation of feature annotation.</text>
</comment>
<dbReference type="PANTHER" id="PTHR11705">
    <property type="entry name" value="PROTEASE FAMILY M14 CARBOXYPEPTIDASE A,B"/>
    <property type="match status" value="1"/>
</dbReference>
<dbReference type="InterPro" id="IPR000834">
    <property type="entry name" value="Peptidase_M14"/>
</dbReference>
<keyword evidence="4" id="KW-0378">Hydrolase</keyword>
<dbReference type="PANTHER" id="PTHR11705:SF143">
    <property type="entry name" value="SLL0236 PROTEIN"/>
    <property type="match status" value="1"/>
</dbReference>
<evidence type="ECO:0000256" key="7">
    <source>
        <dbReference type="PROSITE-ProRule" id="PRU01379"/>
    </source>
</evidence>
<evidence type="ECO:0000256" key="2">
    <source>
        <dbReference type="ARBA" id="ARBA00005988"/>
    </source>
</evidence>
<keyword evidence="5" id="KW-0862">Zinc</keyword>
<evidence type="ECO:0000256" key="5">
    <source>
        <dbReference type="ARBA" id="ARBA00022833"/>
    </source>
</evidence>
<dbReference type="GO" id="GO:0006508">
    <property type="term" value="P:proteolysis"/>
    <property type="evidence" value="ECO:0007669"/>
    <property type="project" value="UniProtKB-KW"/>
</dbReference>
<comment type="cofactor">
    <cofactor evidence="1">
        <name>Zn(2+)</name>
        <dbReference type="ChEBI" id="CHEBI:29105"/>
    </cofactor>
</comment>
<dbReference type="PROSITE" id="PS52035">
    <property type="entry name" value="PEPTIDASE_M14"/>
    <property type="match status" value="1"/>
</dbReference>
<proteinExistence type="inferred from homology"/>
<dbReference type="GO" id="GO:0008270">
    <property type="term" value="F:zinc ion binding"/>
    <property type="evidence" value="ECO:0007669"/>
    <property type="project" value="InterPro"/>
</dbReference>
<protein>
    <submittedName>
        <fullName evidence="9">Zinc carboxypeptidase</fullName>
    </submittedName>
</protein>
<organism evidence="9 10">
    <name type="scientific">Chitinophaga niabensis</name>
    <dbReference type="NCBI Taxonomy" id="536979"/>
    <lineage>
        <taxon>Bacteria</taxon>
        <taxon>Pseudomonadati</taxon>
        <taxon>Bacteroidota</taxon>
        <taxon>Chitinophagia</taxon>
        <taxon>Chitinophagales</taxon>
        <taxon>Chitinophagaceae</taxon>
        <taxon>Chitinophaga</taxon>
    </lineage>
</organism>
<keyword evidence="9" id="KW-0121">Carboxypeptidase</keyword>
<feature type="domain" description="Peptidase M14" evidence="8">
    <location>
        <begin position="54"/>
        <end position="368"/>
    </location>
</feature>
<keyword evidence="3" id="KW-0645">Protease</keyword>
<dbReference type="SMART" id="SM00631">
    <property type="entry name" value="Zn_pept"/>
    <property type="match status" value="1"/>
</dbReference>
<evidence type="ECO:0000256" key="3">
    <source>
        <dbReference type="ARBA" id="ARBA00022670"/>
    </source>
</evidence>
<dbReference type="STRING" id="536979.SAMN04488055_0449"/>
<dbReference type="SUPFAM" id="SSF52317">
    <property type="entry name" value="Class I glutamine amidotransferase-like"/>
    <property type="match status" value="1"/>
</dbReference>
<evidence type="ECO:0000313" key="10">
    <source>
        <dbReference type="Proteomes" id="UP000185003"/>
    </source>
</evidence>